<dbReference type="AlphaFoldDB" id="A0A9D7SXP4"/>
<dbReference type="EMBL" id="JADKGY010000033">
    <property type="protein sequence ID" value="MBK9985158.1"/>
    <property type="molecule type" value="Genomic_DNA"/>
</dbReference>
<name>A0A9D7SXP4_9BACT</name>
<protein>
    <submittedName>
        <fullName evidence="2">Uncharacterized protein</fullName>
    </submittedName>
</protein>
<evidence type="ECO:0000313" key="3">
    <source>
        <dbReference type="Proteomes" id="UP000808337"/>
    </source>
</evidence>
<evidence type="ECO:0000313" key="2">
    <source>
        <dbReference type="EMBL" id="MBK9985158.1"/>
    </source>
</evidence>
<gene>
    <name evidence="2" type="ORF">IPP15_22835</name>
</gene>
<keyword evidence="1" id="KW-0472">Membrane</keyword>
<feature type="transmembrane region" description="Helical" evidence="1">
    <location>
        <begin position="16"/>
        <end position="33"/>
    </location>
</feature>
<comment type="caution">
    <text evidence="2">The sequence shown here is derived from an EMBL/GenBank/DDBJ whole genome shotgun (WGS) entry which is preliminary data.</text>
</comment>
<dbReference type="Proteomes" id="UP000808337">
    <property type="component" value="Unassembled WGS sequence"/>
</dbReference>
<proteinExistence type="predicted"/>
<evidence type="ECO:0000256" key="1">
    <source>
        <dbReference type="SAM" id="Phobius"/>
    </source>
</evidence>
<accession>A0A9D7SXP4</accession>
<keyword evidence="1" id="KW-0812">Transmembrane</keyword>
<reference evidence="2 3" key="1">
    <citation type="submission" date="2020-10" db="EMBL/GenBank/DDBJ databases">
        <title>Connecting structure to function with the recovery of over 1000 high-quality activated sludge metagenome-assembled genomes encoding full-length rRNA genes using long-read sequencing.</title>
        <authorList>
            <person name="Singleton C.M."/>
            <person name="Petriglieri F."/>
            <person name="Kristensen J.M."/>
            <person name="Kirkegaard R.H."/>
            <person name="Michaelsen T.Y."/>
            <person name="Andersen M.H."/>
            <person name="Karst S.M."/>
            <person name="Dueholm M.S."/>
            <person name="Nielsen P.H."/>
            <person name="Albertsen M."/>
        </authorList>
    </citation>
    <scope>NUCLEOTIDE SEQUENCE [LARGE SCALE GENOMIC DNA]</scope>
    <source>
        <strain evidence="2">Ribe_18-Q3-R11-54_MAXAC.273</strain>
    </source>
</reference>
<feature type="transmembrane region" description="Helical" evidence="1">
    <location>
        <begin position="53"/>
        <end position="70"/>
    </location>
</feature>
<keyword evidence="1" id="KW-1133">Transmembrane helix</keyword>
<organism evidence="2 3">
    <name type="scientific">Candidatus Opimibacter skivensis</name>
    <dbReference type="NCBI Taxonomy" id="2982028"/>
    <lineage>
        <taxon>Bacteria</taxon>
        <taxon>Pseudomonadati</taxon>
        <taxon>Bacteroidota</taxon>
        <taxon>Saprospiria</taxon>
        <taxon>Saprospirales</taxon>
        <taxon>Saprospiraceae</taxon>
        <taxon>Candidatus Opimibacter</taxon>
    </lineage>
</organism>
<sequence length="170" mass="19995">MKDEIVFSETQRFKQWWLWVILIGINALLFFTFFRQVIGGQPVGERPMSNPELFIMMSLVMLITISFYFFRLETRISKEGIYVRFFPFHFSFRSYSWSEISKSYVRDYKPIPEYGGWGVRTGLFGKGKAFNVSGNKGLQLQFNDGRKLLIGTNEAVELTEALKKLKHYKE</sequence>